<evidence type="ECO:0000256" key="5">
    <source>
        <dbReference type="ARBA" id="ARBA00023237"/>
    </source>
</evidence>
<organism evidence="7 8">
    <name type="scientific">Bacteroides sedimenti</name>
    <dbReference type="NCBI Taxonomy" id="2136147"/>
    <lineage>
        <taxon>Bacteria</taxon>
        <taxon>Pseudomonadati</taxon>
        <taxon>Bacteroidota</taxon>
        <taxon>Bacteroidia</taxon>
        <taxon>Bacteroidales</taxon>
        <taxon>Bacteroidaceae</taxon>
        <taxon>Bacteroides</taxon>
    </lineage>
</organism>
<dbReference type="InterPro" id="IPR000184">
    <property type="entry name" value="Bac_surfAg_D15"/>
</dbReference>
<comment type="subcellular location">
    <subcellularLocation>
        <location evidence="1">Membrane</location>
    </subcellularLocation>
</comment>
<evidence type="ECO:0000256" key="2">
    <source>
        <dbReference type="ARBA" id="ARBA00022692"/>
    </source>
</evidence>
<reference evidence="7 8" key="1">
    <citation type="submission" date="2023-04" db="EMBL/GenBank/DDBJ databases">
        <title>Draft genome sequence of acteroides sedimenti strain YN3PY1.</title>
        <authorList>
            <person name="Yoshida N."/>
        </authorList>
    </citation>
    <scope>NUCLEOTIDE SEQUENCE [LARGE SCALE GENOMIC DNA]</scope>
    <source>
        <strain evidence="7 8">YN3PY1</strain>
    </source>
</reference>
<keyword evidence="4" id="KW-0472">Membrane</keyword>
<evidence type="ECO:0000313" key="7">
    <source>
        <dbReference type="EMBL" id="BEG99613.1"/>
    </source>
</evidence>
<protein>
    <submittedName>
        <fullName evidence="7">Membrane protein</fullName>
    </submittedName>
</protein>
<sequence length="732" mass="82253">MKKTVVVNRDISPAGDEALEEVGAALKATPNNALLGSSSIRTPFPFGLWMYNAFQSYEKGLGHWLFNRFATKPVLVSTVNPEVRIKVARNLLRDYGYFNGQVSYELIPGKKRQAKLRYTVDMQQPYLLDSVMYASYSPKTDSLIHLRLADKILRKGDHFSVLKLEEERQRLSGLLRNAGYYYFRPELITFLADTTKQSGRVSLKVTPKAGLPPEALRPWNIGNRSVWLYGYDGEVPTDSLLYKDLLIYYQGKLRVRPQVLYNRFSLQSGEKYSQHRQLKLQENMNQLGTFRFTELLFTPQDTTALNNRLNVRMNAAYDLPLDGELEFNVTTKSNGQTGPGAVFSISRRNIFHGGELLSLRLKGSYEWQTNGSVEGNSSVINSYELGASTSLTLPRILLPGMLNKEFTYPATTTFSLNGDQLNRAGFFKLLSFGGSATYNFQTSRVSRHSVTPFRLSFNVLQYTTQRFDSVTNANPALYLSLKNQFVPAMNYTYTYDDAGVRGKRNHLWWESSLTSAGNVLSAVYRLFGKSFNQEKQLLGNPFAQFLKLTSEVRYTYKLSARQSLVGRLSGGVLCAYGNSKVAPYNEQFYIGGANSLRAFTIRSLGPGSYRPNPDNVYSYMDQTGTFKLEANLEYRFNILGDLNGALFLDAGNIWLLKPDAARPGGQLSLSRLGKEIALGTGCGLRYDLSFLVIRLDAGIGLHAPYETSRTGYYNIPTFKDGLGLHLAIGYPF</sequence>
<proteinExistence type="predicted"/>
<keyword evidence="5" id="KW-0998">Cell outer membrane</keyword>
<keyword evidence="2" id="KW-0812">Transmembrane</keyword>
<evidence type="ECO:0000259" key="6">
    <source>
        <dbReference type="Pfam" id="PF01103"/>
    </source>
</evidence>
<feature type="domain" description="Bacterial surface antigen (D15)" evidence="6">
    <location>
        <begin position="381"/>
        <end position="704"/>
    </location>
</feature>
<dbReference type="Pfam" id="PF01103">
    <property type="entry name" value="Omp85"/>
    <property type="match status" value="1"/>
</dbReference>
<dbReference type="Proteomes" id="UP001496674">
    <property type="component" value="Chromosome"/>
</dbReference>
<dbReference type="EMBL" id="AP028055">
    <property type="protein sequence ID" value="BEG99613.1"/>
    <property type="molecule type" value="Genomic_DNA"/>
</dbReference>
<gene>
    <name evidence="7" type="ORF">BSYN_18780</name>
</gene>
<dbReference type="InterPro" id="IPR039910">
    <property type="entry name" value="D15-like"/>
</dbReference>
<dbReference type="PANTHER" id="PTHR12815">
    <property type="entry name" value="SORTING AND ASSEMBLY MACHINERY SAMM50 PROTEIN FAMILY MEMBER"/>
    <property type="match status" value="1"/>
</dbReference>
<evidence type="ECO:0000313" key="8">
    <source>
        <dbReference type="Proteomes" id="UP001496674"/>
    </source>
</evidence>
<dbReference type="PANTHER" id="PTHR12815:SF47">
    <property type="entry name" value="TRANSLOCATION AND ASSEMBLY MODULE SUBUNIT TAMA"/>
    <property type="match status" value="1"/>
</dbReference>
<keyword evidence="3" id="KW-0732">Signal</keyword>
<evidence type="ECO:0000256" key="3">
    <source>
        <dbReference type="ARBA" id="ARBA00022729"/>
    </source>
</evidence>
<accession>A0ABM8ICB7</accession>
<evidence type="ECO:0000256" key="1">
    <source>
        <dbReference type="ARBA" id="ARBA00004370"/>
    </source>
</evidence>
<name>A0ABM8ICB7_9BACE</name>
<evidence type="ECO:0000256" key="4">
    <source>
        <dbReference type="ARBA" id="ARBA00023136"/>
    </source>
</evidence>
<keyword evidence="8" id="KW-1185">Reference proteome</keyword>
<dbReference type="Gene3D" id="2.40.160.50">
    <property type="entry name" value="membrane protein fhac: a member of the omp85/tpsb transporter family"/>
    <property type="match status" value="1"/>
</dbReference>